<reference evidence="1 2" key="1">
    <citation type="submission" date="2014-10" db="EMBL/GenBank/DDBJ databases">
        <title>Genome sequence of Clostridium aceticum DSM 1496.</title>
        <authorList>
            <person name="Poehlein A."/>
            <person name="Schiel-Bengelsdorf B."/>
            <person name="Gottschalk G."/>
            <person name="Duerre P."/>
            <person name="Daniel R."/>
        </authorList>
    </citation>
    <scope>NUCLEOTIDE SEQUENCE [LARGE SCALE GENOMIC DNA]</scope>
    <source>
        <strain evidence="1 2">DSM 1496</strain>
    </source>
</reference>
<dbReference type="RefSeq" id="WP_044826414.1">
    <property type="nucleotide sequence ID" value="NZ_CP009687.1"/>
</dbReference>
<dbReference type="STRING" id="84022.CACET_c26760"/>
<dbReference type="EMBL" id="CP009687">
    <property type="protein sequence ID" value="AKL96121.1"/>
    <property type="molecule type" value="Genomic_DNA"/>
</dbReference>
<gene>
    <name evidence="1" type="ORF">CACET_c26760</name>
</gene>
<dbReference type="Proteomes" id="UP000035704">
    <property type="component" value="Chromosome"/>
</dbReference>
<dbReference type="KEGG" id="cace:CACET_c26760"/>
<evidence type="ECO:0000313" key="1">
    <source>
        <dbReference type="EMBL" id="AKL96121.1"/>
    </source>
</evidence>
<protein>
    <submittedName>
        <fullName evidence="1">Uncharacterized protein</fullName>
    </submittedName>
</protein>
<dbReference type="AlphaFoldDB" id="A0A0D8I668"/>
<dbReference type="PATRIC" id="fig|84022.5.peg.2562"/>
<accession>A0A0D8I668</accession>
<proteinExistence type="predicted"/>
<evidence type="ECO:0000313" key="2">
    <source>
        <dbReference type="Proteomes" id="UP000035704"/>
    </source>
</evidence>
<sequence length="147" mass="16924">MKKNNLYIGLLYILFGATCLWFALSAENAIGSLLFGFSGAGLVGGLSLIWKYFYWSSPKRKEIYETKLEKEKINLRDELKENLRNRSGRIAYIITFLVVAISIIIFSIIGSLGFLETKFLVLYLGILWIFMYVTGIVVFRILLKKYQ</sequence>
<dbReference type="OrthoDB" id="2194309at2"/>
<organism evidence="1 2">
    <name type="scientific">Clostridium aceticum</name>
    <dbReference type="NCBI Taxonomy" id="84022"/>
    <lineage>
        <taxon>Bacteria</taxon>
        <taxon>Bacillati</taxon>
        <taxon>Bacillota</taxon>
        <taxon>Clostridia</taxon>
        <taxon>Eubacteriales</taxon>
        <taxon>Clostridiaceae</taxon>
        <taxon>Clostridium</taxon>
    </lineage>
</organism>
<name>A0A0D8I668_9CLOT</name>
<keyword evidence="2" id="KW-1185">Reference proteome</keyword>